<feature type="compositionally biased region" description="Basic and acidic residues" evidence="1">
    <location>
        <begin position="172"/>
        <end position="186"/>
    </location>
</feature>
<evidence type="ECO:0000259" key="2">
    <source>
        <dbReference type="PROSITE" id="PS50048"/>
    </source>
</evidence>
<feature type="compositionally biased region" description="Basic and acidic residues" evidence="1">
    <location>
        <begin position="356"/>
        <end position="375"/>
    </location>
</feature>
<feature type="compositionally biased region" description="Polar residues" evidence="1">
    <location>
        <begin position="200"/>
        <end position="215"/>
    </location>
</feature>
<dbReference type="PROSITE" id="PS00463">
    <property type="entry name" value="ZN2_CY6_FUNGAL_1"/>
    <property type="match status" value="1"/>
</dbReference>
<feature type="compositionally biased region" description="Polar residues" evidence="1">
    <location>
        <begin position="46"/>
        <end position="60"/>
    </location>
</feature>
<comment type="caution">
    <text evidence="3">The sequence shown here is derived from an EMBL/GenBank/DDBJ whole genome shotgun (WGS) entry which is preliminary data.</text>
</comment>
<accession>A0A854QJ39</accession>
<dbReference type="SMART" id="SM00066">
    <property type="entry name" value="GAL4"/>
    <property type="match status" value="1"/>
</dbReference>
<dbReference type="Pfam" id="PF00172">
    <property type="entry name" value="Zn_clus"/>
    <property type="match status" value="1"/>
</dbReference>
<evidence type="ECO:0000313" key="4">
    <source>
        <dbReference type="Proteomes" id="UP000199727"/>
    </source>
</evidence>
<feature type="region of interest" description="Disordered" evidence="1">
    <location>
        <begin position="696"/>
        <end position="732"/>
    </location>
</feature>
<evidence type="ECO:0000256" key="1">
    <source>
        <dbReference type="SAM" id="MobiDB-lite"/>
    </source>
</evidence>
<protein>
    <recommendedName>
        <fullName evidence="2">Zn(2)-C6 fungal-type domain-containing protein</fullName>
    </recommendedName>
</protein>
<feature type="compositionally biased region" description="Polar residues" evidence="1">
    <location>
        <begin position="86"/>
        <end position="97"/>
    </location>
</feature>
<feature type="compositionally biased region" description="Low complexity" evidence="1">
    <location>
        <begin position="624"/>
        <end position="634"/>
    </location>
</feature>
<dbReference type="Proteomes" id="UP000199727">
    <property type="component" value="Unassembled WGS sequence"/>
</dbReference>
<sequence>MLLESDYSEKGREELRSPEKDRSEHGRPAGRAHSVSRYEDPPIPEQTRNPSSPEASTTAHEAQPLVPSSAEQNLSTHYVVRPLQTPDAQQQSTSSARIVTATELGRSEPSPHQQPIEGLLLLRQQLPTSPTRKRSRSPSPFGRINRFGRSRTSSPGGSKYGGDKARSRRNTHTGELESNIREREMQSRSPHNVTDFLTERPSSALRSTAQSSLSSFGGGLVDMRPPYLPPISDWKPTETSRSGPIKPKLSSLVSDFRSLPSPFPNVPRSASSSFGQSIAGPSSQPQRSPKPRRRSEDVHHYPPSPELPAQVLVDEQTVRSPRPSLDRQQRLGIPSPSLSDPVKRSGEQSLSATKGNRAERTLSTKGEKGKGDRFEPGGSRPGKKKAKHQSTEMFPPKGSNTDNDAPGPSVDARLSIEGTGDEGASGRAFDMQWTPDNMKAYWMGYDSAMRDVKFGRGDVRVNMFQEGHAMAMEVPIDEQHQEHSKTRTPATTAESSQNLSFSAAYRPPPPPRAVTQPQSPTQRLVPRMRPHGINQPEPLSQGAIISPSMGRATHSTYAPFGLGPFNPVVHPPQRTPTYPAHMPNFAAPVHPANYQIVADRPNKQLQAPAGTRFHPPQMHPPPIYSFSSPESSSSYREREGSGLEPVGSSHHQRKRQLISCYPCRKRKLRCDGRRPVCEQCERRKVADQCGYAETIKRRRRTKNAEDDDIEMREEGDEEIEEGKEGNMGPGAA</sequence>
<name>A0A854QJ39_CRYNE</name>
<proteinExistence type="predicted"/>
<dbReference type="CDD" id="cd00067">
    <property type="entry name" value="GAL4"/>
    <property type="match status" value="1"/>
</dbReference>
<feature type="region of interest" description="Disordered" evidence="1">
    <location>
        <begin position="606"/>
        <end position="655"/>
    </location>
</feature>
<evidence type="ECO:0000313" key="3">
    <source>
        <dbReference type="EMBL" id="OXG26516.1"/>
    </source>
</evidence>
<feature type="compositionally biased region" description="Polar residues" evidence="1">
    <location>
        <begin position="268"/>
        <end position="280"/>
    </location>
</feature>
<organism evidence="3 4">
    <name type="scientific">Cryptococcus neoformans Tu259-1</name>
    <dbReference type="NCBI Taxonomy" id="1230072"/>
    <lineage>
        <taxon>Eukaryota</taxon>
        <taxon>Fungi</taxon>
        <taxon>Dikarya</taxon>
        <taxon>Basidiomycota</taxon>
        <taxon>Agaricomycotina</taxon>
        <taxon>Tremellomycetes</taxon>
        <taxon>Tremellales</taxon>
        <taxon>Cryptococcaceae</taxon>
        <taxon>Cryptococcus</taxon>
        <taxon>Cryptococcus neoformans species complex</taxon>
    </lineage>
</organism>
<dbReference type="SUPFAM" id="SSF57701">
    <property type="entry name" value="Zn2/Cys6 DNA-binding domain"/>
    <property type="match status" value="1"/>
</dbReference>
<reference evidence="3 4" key="1">
    <citation type="submission" date="2017-06" db="EMBL/GenBank/DDBJ databases">
        <title>Global population genomics of the pathogenic fungus Cryptococcus neoformans var. grubii.</title>
        <authorList>
            <person name="Cuomo C."/>
            <person name="Litvintseva A."/>
            <person name="Chen Y."/>
            <person name="Young S."/>
            <person name="Zeng Q."/>
            <person name="Chapman S."/>
            <person name="Gujja S."/>
            <person name="Saif S."/>
            <person name="Birren B."/>
        </authorList>
    </citation>
    <scope>NUCLEOTIDE SEQUENCE [LARGE SCALE GENOMIC DNA]</scope>
    <source>
        <strain evidence="3 4">Tu259-1</strain>
    </source>
</reference>
<dbReference type="InterPro" id="IPR036864">
    <property type="entry name" value="Zn2-C6_fun-type_DNA-bd_sf"/>
</dbReference>
<gene>
    <name evidence="3" type="ORF">C361_01275</name>
</gene>
<dbReference type="OrthoDB" id="39175at2759"/>
<feature type="region of interest" description="Disordered" evidence="1">
    <location>
        <begin position="477"/>
        <end position="523"/>
    </location>
</feature>
<feature type="compositionally biased region" description="Polar residues" evidence="1">
    <location>
        <begin position="487"/>
        <end position="501"/>
    </location>
</feature>
<feature type="domain" description="Zn(2)-C6 fungal-type" evidence="2">
    <location>
        <begin position="659"/>
        <end position="691"/>
    </location>
</feature>
<feature type="region of interest" description="Disordered" evidence="1">
    <location>
        <begin position="1"/>
        <end position="409"/>
    </location>
</feature>
<dbReference type="EMBL" id="AMKT01000024">
    <property type="protein sequence ID" value="OXG26516.1"/>
    <property type="molecule type" value="Genomic_DNA"/>
</dbReference>
<dbReference type="PROSITE" id="PS50048">
    <property type="entry name" value="ZN2_CY6_FUNGAL_2"/>
    <property type="match status" value="1"/>
</dbReference>
<dbReference type="GO" id="GO:0008270">
    <property type="term" value="F:zinc ion binding"/>
    <property type="evidence" value="ECO:0007669"/>
    <property type="project" value="InterPro"/>
</dbReference>
<dbReference type="Gene3D" id="4.10.240.10">
    <property type="entry name" value="Zn(2)-C6 fungal-type DNA-binding domain"/>
    <property type="match status" value="1"/>
</dbReference>
<feature type="compositionally biased region" description="Basic and acidic residues" evidence="1">
    <location>
        <begin position="7"/>
        <end position="27"/>
    </location>
</feature>
<feature type="compositionally biased region" description="Acidic residues" evidence="1">
    <location>
        <begin position="705"/>
        <end position="721"/>
    </location>
</feature>
<dbReference type="GO" id="GO:0000981">
    <property type="term" value="F:DNA-binding transcription factor activity, RNA polymerase II-specific"/>
    <property type="evidence" value="ECO:0007669"/>
    <property type="project" value="InterPro"/>
</dbReference>
<dbReference type="AlphaFoldDB" id="A0A854QJ39"/>
<dbReference type="InterPro" id="IPR001138">
    <property type="entry name" value="Zn2Cys6_DnaBD"/>
</dbReference>